<dbReference type="OrthoDB" id="9787779at2"/>
<proteinExistence type="predicted"/>
<dbReference type="Proteomes" id="UP000198525">
    <property type="component" value="Unassembled WGS sequence"/>
</dbReference>
<sequence>MPAGNPPARSLHPCRYRCGRPEDGVCNAHGRSLEVPNPFISDGSQFTASAVENPTQTIVTLALRQAERIGRAMQRGEV</sequence>
<keyword evidence="3" id="KW-1185">Reference proteome</keyword>
<gene>
    <name evidence="2" type="ORF">SAMN04487954_12142</name>
</gene>
<feature type="domain" description="Glucose-methanol-choline oxidoreductase C-terminal" evidence="1">
    <location>
        <begin position="17"/>
        <end position="62"/>
    </location>
</feature>
<organism evidence="2 3">
    <name type="scientific">Billgrantia gudaonensis</name>
    <dbReference type="NCBI Taxonomy" id="376427"/>
    <lineage>
        <taxon>Bacteria</taxon>
        <taxon>Pseudomonadati</taxon>
        <taxon>Pseudomonadota</taxon>
        <taxon>Gammaproteobacteria</taxon>
        <taxon>Oceanospirillales</taxon>
        <taxon>Halomonadaceae</taxon>
        <taxon>Billgrantia</taxon>
    </lineage>
</organism>
<dbReference type="InterPro" id="IPR036188">
    <property type="entry name" value="FAD/NAD-bd_sf"/>
</dbReference>
<dbReference type="InterPro" id="IPR007867">
    <property type="entry name" value="GMC_OxRtase_C"/>
</dbReference>
<dbReference type="GO" id="GO:0016614">
    <property type="term" value="F:oxidoreductase activity, acting on CH-OH group of donors"/>
    <property type="evidence" value="ECO:0007669"/>
    <property type="project" value="InterPro"/>
</dbReference>
<dbReference type="RefSeq" id="WP_089688949.1">
    <property type="nucleotide sequence ID" value="NZ_FNES01000021.1"/>
</dbReference>
<protein>
    <submittedName>
        <fullName evidence="2">GMC oxidoreductase</fullName>
    </submittedName>
</protein>
<dbReference type="SUPFAM" id="SSF51905">
    <property type="entry name" value="FAD/NAD(P)-binding domain"/>
    <property type="match status" value="1"/>
</dbReference>
<dbReference type="EMBL" id="FNES01000021">
    <property type="protein sequence ID" value="SDK62447.1"/>
    <property type="molecule type" value="Genomic_DNA"/>
</dbReference>
<name>A0A1G9DF28_9GAMM</name>
<evidence type="ECO:0000259" key="1">
    <source>
        <dbReference type="Pfam" id="PF05199"/>
    </source>
</evidence>
<evidence type="ECO:0000313" key="2">
    <source>
        <dbReference type="EMBL" id="SDK62447.1"/>
    </source>
</evidence>
<accession>A0A1G9DF28</accession>
<evidence type="ECO:0000313" key="3">
    <source>
        <dbReference type="Proteomes" id="UP000198525"/>
    </source>
</evidence>
<reference evidence="2 3" key="1">
    <citation type="submission" date="2016-10" db="EMBL/GenBank/DDBJ databases">
        <authorList>
            <person name="de Groot N.N."/>
        </authorList>
    </citation>
    <scope>NUCLEOTIDE SEQUENCE [LARGE SCALE GENOMIC DNA]</scope>
    <source>
        <strain evidence="2 3">CGMCC 1.6133</strain>
    </source>
</reference>
<dbReference type="AlphaFoldDB" id="A0A1G9DF28"/>
<dbReference type="STRING" id="376427.SAMN04487954_12142"/>
<dbReference type="Pfam" id="PF05199">
    <property type="entry name" value="GMC_oxred_C"/>
    <property type="match status" value="1"/>
</dbReference>
<dbReference type="Gene3D" id="3.50.50.60">
    <property type="entry name" value="FAD/NAD(P)-binding domain"/>
    <property type="match status" value="1"/>
</dbReference>